<dbReference type="Pfam" id="PF01609">
    <property type="entry name" value="DDE_Tnp_1"/>
    <property type="match status" value="1"/>
</dbReference>
<organism evidence="2 3">
    <name type="scientific">Porphyromonas circumdentaria</name>
    <dbReference type="NCBI Taxonomy" id="29524"/>
    <lineage>
        <taxon>Bacteria</taxon>
        <taxon>Pseudomonadati</taxon>
        <taxon>Bacteroidota</taxon>
        <taxon>Bacteroidia</taxon>
        <taxon>Bacteroidales</taxon>
        <taxon>Porphyromonadaceae</taxon>
        <taxon>Porphyromonas</taxon>
    </lineage>
</organism>
<name>A0A1T4NCJ1_9PORP</name>
<dbReference type="GO" id="GO:0004803">
    <property type="term" value="F:transposase activity"/>
    <property type="evidence" value="ECO:0007669"/>
    <property type="project" value="InterPro"/>
</dbReference>
<dbReference type="AlphaFoldDB" id="A0A1T4NCJ1"/>
<dbReference type="RefSeq" id="WP_394364847.1">
    <property type="nucleotide sequence ID" value="NZ_FUXE01000010.1"/>
</dbReference>
<keyword evidence="3" id="KW-1185">Reference proteome</keyword>
<proteinExistence type="predicted"/>
<dbReference type="InterPro" id="IPR002559">
    <property type="entry name" value="Transposase_11"/>
</dbReference>
<dbReference type="PANTHER" id="PTHR33803">
    <property type="entry name" value="IS1478 TRANSPOSASE"/>
    <property type="match status" value="1"/>
</dbReference>
<dbReference type="PANTHER" id="PTHR33803:SF3">
    <property type="entry name" value="BLL1974 PROTEIN"/>
    <property type="match status" value="1"/>
</dbReference>
<evidence type="ECO:0000259" key="1">
    <source>
        <dbReference type="Pfam" id="PF01609"/>
    </source>
</evidence>
<dbReference type="STRING" id="29524.SAMN02745171_01061"/>
<sequence>LAQVERLTRRKIKILAGDRGYRGKKEINGTQVLIPDTPKPSDSRYQKRKKHKLFCKRAGIEATIGHLKSDHRLGCNFYKGLIGDAINILLAAAAYNFKRAMKALLHLLKIISEKPWMDDFSLINAF</sequence>
<accession>A0A1T4NCJ1</accession>
<gene>
    <name evidence="2" type="ORF">SAMN02745171_01061</name>
</gene>
<reference evidence="3" key="1">
    <citation type="submission" date="2017-02" db="EMBL/GenBank/DDBJ databases">
        <authorList>
            <person name="Varghese N."/>
            <person name="Submissions S."/>
        </authorList>
    </citation>
    <scope>NUCLEOTIDE SEQUENCE [LARGE SCALE GENOMIC DNA]</scope>
    <source>
        <strain evidence="3">ATCC 51356</strain>
    </source>
</reference>
<dbReference type="Proteomes" id="UP000190121">
    <property type="component" value="Unassembled WGS sequence"/>
</dbReference>
<protein>
    <submittedName>
        <fullName evidence="2">Transposase, IS5 family</fullName>
    </submittedName>
</protein>
<dbReference type="GO" id="GO:0003677">
    <property type="term" value="F:DNA binding"/>
    <property type="evidence" value="ECO:0007669"/>
    <property type="project" value="InterPro"/>
</dbReference>
<evidence type="ECO:0000313" key="3">
    <source>
        <dbReference type="Proteomes" id="UP000190121"/>
    </source>
</evidence>
<feature type="domain" description="Transposase IS4-like" evidence="1">
    <location>
        <begin position="6"/>
        <end position="97"/>
    </location>
</feature>
<dbReference type="EMBL" id="FUXE01000010">
    <property type="protein sequence ID" value="SJZ76823.1"/>
    <property type="molecule type" value="Genomic_DNA"/>
</dbReference>
<evidence type="ECO:0000313" key="2">
    <source>
        <dbReference type="EMBL" id="SJZ76823.1"/>
    </source>
</evidence>
<dbReference type="GO" id="GO:0006313">
    <property type="term" value="P:DNA transposition"/>
    <property type="evidence" value="ECO:0007669"/>
    <property type="project" value="InterPro"/>
</dbReference>
<feature type="non-terminal residue" evidence="2">
    <location>
        <position position="1"/>
    </location>
</feature>